<reference evidence="2 3" key="1">
    <citation type="submission" date="2021-01" db="EMBL/GenBank/DDBJ databases">
        <title>Whole genome shotgun sequence of Microbispora corallina NBRC 16416.</title>
        <authorList>
            <person name="Komaki H."/>
            <person name="Tamura T."/>
        </authorList>
    </citation>
    <scope>NUCLEOTIDE SEQUENCE [LARGE SCALE GENOMIC DNA]</scope>
    <source>
        <strain evidence="2 3">NBRC 16416</strain>
    </source>
</reference>
<dbReference type="InterPro" id="IPR051531">
    <property type="entry name" value="N-acetyltransferase"/>
</dbReference>
<gene>
    <name evidence="2" type="ORF">Mco01_69700</name>
</gene>
<dbReference type="InterPro" id="IPR016181">
    <property type="entry name" value="Acyl_CoA_acyltransferase"/>
</dbReference>
<keyword evidence="3" id="KW-1185">Reference proteome</keyword>
<protein>
    <submittedName>
        <fullName evidence="2">GNAT family acetyltransferase</fullName>
    </submittedName>
</protein>
<feature type="domain" description="N-acetyltransferase" evidence="1">
    <location>
        <begin position="10"/>
        <end position="180"/>
    </location>
</feature>
<sequence length="194" mass="22125">MPSFLETDRLRLRRFAETDLDDLAALDADPAVMRFLTGGRPIPREEVEGRILPRFLGYYERFSGLGYWAAEERATGAFLGWFEFRPLDEDDPGVVELGYRLNRAAWGKGYATEGSRALIDKGFAELGVRRVVAVTMAVNTASRRVMEKCGLRYVRTFHERWPDPIEGSEHGEVEYELVRADWAARAGTVHQHMK</sequence>
<accession>A0ABQ4GA70</accession>
<evidence type="ECO:0000313" key="2">
    <source>
        <dbReference type="EMBL" id="GIH43970.1"/>
    </source>
</evidence>
<dbReference type="InterPro" id="IPR000182">
    <property type="entry name" value="GNAT_dom"/>
</dbReference>
<dbReference type="PANTHER" id="PTHR43792">
    <property type="entry name" value="GNAT FAMILY, PUTATIVE (AFU_ORTHOLOGUE AFUA_3G00765)-RELATED-RELATED"/>
    <property type="match status" value="1"/>
</dbReference>
<dbReference type="SUPFAM" id="SSF55729">
    <property type="entry name" value="Acyl-CoA N-acyltransferases (Nat)"/>
    <property type="match status" value="1"/>
</dbReference>
<dbReference type="RefSeq" id="WP_204061003.1">
    <property type="nucleotide sequence ID" value="NZ_BAAAGP010000026.1"/>
</dbReference>
<dbReference type="Pfam" id="PF13302">
    <property type="entry name" value="Acetyltransf_3"/>
    <property type="match status" value="1"/>
</dbReference>
<dbReference type="PANTHER" id="PTHR43792:SF1">
    <property type="entry name" value="N-ACETYLTRANSFERASE DOMAIN-CONTAINING PROTEIN"/>
    <property type="match status" value="1"/>
</dbReference>
<evidence type="ECO:0000259" key="1">
    <source>
        <dbReference type="PROSITE" id="PS51186"/>
    </source>
</evidence>
<comment type="caution">
    <text evidence="2">The sequence shown here is derived from an EMBL/GenBank/DDBJ whole genome shotgun (WGS) entry which is preliminary data.</text>
</comment>
<dbReference type="EMBL" id="BOOC01000049">
    <property type="protein sequence ID" value="GIH43970.1"/>
    <property type="molecule type" value="Genomic_DNA"/>
</dbReference>
<evidence type="ECO:0000313" key="3">
    <source>
        <dbReference type="Proteomes" id="UP000603904"/>
    </source>
</evidence>
<name>A0ABQ4GA70_9ACTN</name>
<organism evidence="2 3">
    <name type="scientific">Microbispora corallina</name>
    <dbReference type="NCBI Taxonomy" id="83302"/>
    <lineage>
        <taxon>Bacteria</taxon>
        <taxon>Bacillati</taxon>
        <taxon>Actinomycetota</taxon>
        <taxon>Actinomycetes</taxon>
        <taxon>Streptosporangiales</taxon>
        <taxon>Streptosporangiaceae</taxon>
        <taxon>Microbispora</taxon>
    </lineage>
</organism>
<proteinExistence type="predicted"/>
<dbReference type="Gene3D" id="3.40.630.30">
    <property type="match status" value="1"/>
</dbReference>
<dbReference type="PROSITE" id="PS51186">
    <property type="entry name" value="GNAT"/>
    <property type="match status" value="1"/>
</dbReference>
<dbReference type="Proteomes" id="UP000603904">
    <property type="component" value="Unassembled WGS sequence"/>
</dbReference>